<dbReference type="CDD" id="cd00201">
    <property type="entry name" value="WW"/>
    <property type="match status" value="2"/>
</dbReference>
<feature type="domain" description="FF" evidence="2">
    <location>
        <begin position="222"/>
        <end position="281"/>
    </location>
</feature>
<dbReference type="GeneID" id="30963747"/>
<dbReference type="SMART" id="SM00456">
    <property type="entry name" value="WW"/>
    <property type="match status" value="2"/>
</dbReference>
<proteinExistence type="predicted"/>
<evidence type="ECO:0000259" key="2">
    <source>
        <dbReference type="PROSITE" id="PS51676"/>
    </source>
</evidence>
<dbReference type="InterPro" id="IPR001202">
    <property type="entry name" value="WW_dom"/>
</dbReference>
<dbReference type="Proteomes" id="UP000095038">
    <property type="component" value="Unassembled WGS sequence"/>
</dbReference>
<dbReference type="InParanoid" id="A0A1D2VQ29"/>
<gene>
    <name evidence="3" type="ORF">ASCRUDRAFT_29371</name>
</gene>
<dbReference type="PROSITE" id="PS51676">
    <property type="entry name" value="FF"/>
    <property type="match status" value="1"/>
</dbReference>
<dbReference type="RefSeq" id="XP_020050039.1">
    <property type="nucleotide sequence ID" value="XM_020190111.1"/>
</dbReference>
<dbReference type="AlphaFoldDB" id="A0A1D2VQ29"/>
<accession>A0A1D2VQ29</accession>
<dbReference type="GO" id="GO:0045292">
    <property type="term" value="P:mRNA cis splicing, via spliceosome"/>
    <property type="evidence" value="ECO:0007669"/>
    <property type="project" value="InterPro"/>
</dbReference>
<protein>
    <recommendedName>
        <fullName evidence="5">WW domain-containing protein</fullName>
    </recommendedName>
</protein>
<feature type="non-terminal residue" evidence="3">
    <location>
        <position position="523"/>
    </location>
</feature>
<dbReference type="EMBL" id="KV454475">
    <property type="protein sequence ID" value="ODV63732.1"/>
    <property type="molecule type" value="Genomic_DNA"/>
</dbReference>
<dbReference type="InterPro" id="IPR039726">
    <property type="entry name" value="Prp40-like"/>
</dbReference>
<dbReference type="Gene3D" id="2.20.70.10">
    <property type="match status" value="2"/>
</dbReference>
<reference evidence="4" key="1">
    <citation type="submission" date="2016-05" db="EMBL/GenBank/DDBJ databases">
        <title>Comparative genomics of biotechnologically important yeasts.</title>
        <authorList>
            <consortium name="DOE Joint Genome Institute"/>
            <person name="Riley R."/>
            <person name="Haridas S."/>
            <person name="Wolfe K.H."/>
            <person name="Lopes M.R."/>
            <person name="Hittinger C.T."/>
            <person name="Goker M."/>
            <person name="Salamov A."/>
            <person name="Wisecaver J."/>
            <person name="Long T.M."/>
            <person name="Aerts A.L."/>
            <person name="Barry K."/>
            <person name="Choi C."/>
            <person name="Clum A."/>
            <person name="Coughlan A.Y."/>
            <person name="Deshpande S."/>
            <person name="Douglass A.P."/>
            <person name="Hanson S.J."/>
            <person name="Klenk H.-P."/>
            <person name="Labutti K."/>
            <person name="Lapidus A."/>
            <person name="Lindquist E."/>
            <person name="Lipzen A."/>
            <person name="Meier-Kolthoff J.P."/>
            <person name="Ohm R.A."/>
            <person name="Otillar R.P."/>
            <person name="Pangilinan J."/>
            <person name="Peng Y."/>
            <person name="Rokas A."/>
            <person name="Rosa C.A."/>
            <person name="Scheuner C."/>
            <person name="Sibirny A.A."/>
            <person name="Slot J.C."/>
            <person name="Stielow J.B."/>
            <person name="Sun H."/>
            <person name="Kurtzman C.P."/>
            <person name="Blackwell M."/>
            <person name="Grigoriev I.V."/>
            <person name="Jeffries T.W."/>
        </authorList>
    </citation>
    <scope>NUCLEOTIDE SEQUENCE [LARGE SCALE GENOMIC DNA]</scope>
    <source>
        <strain evidence="4">DSM 1968</strain>
    </source>
</reference>
<dbReference type="SUPFAM" id="SSF81698">
    <property type="entry name" value="FF domain"/>
    <property type="match status" value="2"/>
</dbReference>
<dbReference type="Pfam" id="PF00397">
    <property type="entry name" value="WW"/>
    <property type="match status" value="2"/>
</dbReference>
<dbReference type="SMART" id="SM00441">
    <property type="entry name" value="FF"/>
    <property type="match status" value="3"/>
</dbReference>
<dbReference type="OrthoDB" id="187617at2759"/>
<dbReference type="InterPro" id="IPR002713">
    <property type="entry name" value="FF_domain"/>
</dbReference>
<dbReference type="GO" id="GO:0005685">
    <property type="term" value="C:U1 snRNP"/>
    <property type="evidence" value="ECO:0007669"/>
    <property type="project" value="EnsemblFungi"/>
</dbReference>
<feature type="domain" description="WW" evidence="1">
    <location>
        <begin position="6"/>
        <end position="33"/>
    </location>
</feature>
<dbReference type="SUPFAM" id="SSF51045">
    <property type="entry name" value="WW domain"/>
    <property type="match status" value="2"/>
</dbReference>
<evidence type="ECO:0000313" key="4">
    <source>
        <dbReference type="Proteomes" id="UP000095038"/>
    </source>
</evidence>
<dbReference type="GO" id="GO:0071004">
    <property type="term" value="C:U2-type prespliceosome"/>
    <property type="evidence" value="ECO:0007669"/>
    <property type="project" value="EnsemblFungi"/>
</dbReference>
<dbReference type="PROSITE" id="PS01159">
    <property type="entry name" value="WW_DOMAIN_1"/>
    <property type="match status" value="1"/>
</dbReference>
<feature type="domain" description="WW" evidence="1">
    <location>
        <begin position="54"/>
        <end position="89"/>
    </location>
</feature>
<sequence length="523" mass="62482">MDSLEWKDLKDPQGRTYYYNTITRATSWTKPQSSSLGPVVPNVVSYDDSIIDQALVDSNWKKYLSAQNNNKPYYYNKVTKVTTWEFPEEGNNGNVFVKKENDQITTENNNHILETSGIEKKENKVTKERDFQAELLNLFKDKNELLNISSSIVYNDDGKTKYTLMLRENKVDATWSFKQIMEKFINDKRYWIIDNSLDRQRLFHEYLINRTEEELMAENNSKEKFNKAFLNMLNNYKEEGKIFYYSRWKTIKRLIQDEPIYLHSIISEKEKKTCFDNFISELRNEQSKAKNELKKQAISELKDYFKVNLVKRDIINIKNNWKFVLNYIESDARFKENKNFKILTQLDLLNTYEEIFKEIQMEFENKIKKIDKINYRKDRIARDNFKNQILKKYSSGDNMIDVNTKFKDFHLLIKDEPAFIELCGRNGSTPLELFLDVVEEKTVNLRAQKDIVFNLLLEKNFKLINKNTLRFNMVNIKEYFLKLISENEKTKNIKEKDIGLIYEILINEEISDVFKIKKNVINR</sequence>
<organism evidence="3 4">
    <name type="scientific">Ascoidea rubescens DSM 1968</name>
    <dbReference type="NCBI Taxonomy" id="1344418"/>
    <lineage>
        <taxon>Eukaryota</taxon>
        <taxon>Fungi</taxon>
        <taxon>Dikarya</taxon>
        <taxon>Ascomycota</taxon>
        <taxon>Saccharomycotina</taxon>
        <taxon>Saccharomycetes</taxon>
        <taxon>Ascoideaceae</taxon>
        <taxon>Ascoidea</taxon>
    </lineage>
</organism>
<evidence type="ECO:0000259" key="1">
    <source>
        <dbReference type="PROSITE" id="PS50020"/>
    </source>
</evidence>
<dbReference type="STRING" id="1344418.A0A1D2VQ29"/>
<name>A0A1D2VQ29_9ASCO</name>
<dbReference type="FunCoup" id="A0A1D2VQ29">
    <property type="interactions" value="1189"/>
</dbReference>
<dbReference type="InterPro" id="IPR036517">
    <property type="entry name" value="FF_domain_sf"/>
</dbReference>
<dbReference type="Pfam" id="PF01846">
    <property type="entry name" value="FF"/>
    <property type="match status" value="3"/>
</dbReference>
<evidence type="ECO:0008006" key="5">
    <source>
        <dbReference type="Google" id="ProtNLM"/>
    </source>
</evidence>
<dbReference type="PROSITE" id="PS50020">
    <property type="entry name" value="WW_DOMAIN_2"/>
    <property type="match status" value="2"/>
</dbReference>
<dbReference type="PANTHER" id="PTHR11864:SF0">
    <property type="entry name" value="PRP40 PRE-MRNA PROCESSING FACTOR 40 HOMOLOG A (YEAST)"/>
    <property type="match status" value="1"/>
</dbReference>
<evidence type="ECO:0000313" key="3">
    <source>
        <dbReference type="EMBL" id="ODV63732.1"/>
    </source>
</evidence>
<dbReference type="InterPro" id="IPR036020">
    <property type="entry name" value="WW_dom_sf"/>
</dbReference>
<dbReference type="PANTHER" id="PTHR11864">
    <property type="entry name" value="PRE-MRNA-PROCESSING PROTEIN PRP40"/>
    <property type="match status" value="1"/>
</dbReference>
<dbReference type="GO" id="GO:0003723">
    <property type="term" value="F:RNA binding"/>
    <property type="evidence" value="ECO:0007669"/>
    <property type="project" value="EnsemblFungi"/>
</dbReference>
<keyword evidence="4" id="KW-1185">Reference proteome</keyword>
<dbReference type="Gene3D" id="1.10.10.440">
    <property type="entry name" value="FF domain"/>
    <property type="match status" value="2"/>
</dbReference>